<evidence type="ECO:0000313" key="3">
    <source>
        <dbReference type="Proteomes" id="UP001075354"/>
    </source>
</evidence>
<dbReference type="AlphaFoldDB" id="A0AAV7XI86"/>
<feature type="region of interest" description="Disordered" evidence="1">
    <location>
        <begin position="133"/>
        <end position="185"/>
    </location>
</feature>
<feature type="region of interest" description="Disordered" evidence="1">
    <location>
        <begin position="260"/>
        <end position="368"/>
    </location>
</feature>
<proteinExistence type="predicted"/>
<feature type="region of interest" description="Disordered" evidence="1">
    <location>
        <begin position="224"/>
        <end position="243"/>
    </location>
</feature>
<dbReference type="EMBL" id="JAPTSV010000009">
    <property type="protein sequence ID" value="KAJ1524280.1"/>
    <property type="molecule type" value="Genomic_DNA"/>
</dbReference>
<keyword evidence="3" id="KW-1185">Reference proteome</keyword>
<feature type="compositionally biased region" description="Basic and acidic residues" evidence="1">
    <location>
        <begin position="396"/>
        <end position="410"/>
    </location>
</feature>
<organism evidence="2 3">
    <name type="scientific">Megalurothrips usitatus</name>
    <name type="common">bean blossom thrips</name>
    <dbReference type="NCBI Taxonomy" id="439358"/>
    <lineage>
        <taxon>Eukaryota</taxon>
        <taxon>Metazoa</taxon>
        <taxon>Ecdysozoa</taxon>
        <taxon>Arthropoda</taxon>
        <taxon>Hexapoda</taxon>
        <taxon>Insecta</taxon>
        <taxon>Pterygota</taxon>
        <taxon>Neoptera</taxon>
        <taxon>Paraneoptera</taxon>
        <taxon>Thysanoptera</taxon>
        <taxon>Terebrantia</taxon>
        <taxon>Thripoidea</taxon>
        <taxon>Thripidae</taxon>
        <taxon>Megalurothrips</taxon>
    </lineage>
</organism>
<feature type="region of interest" description="Disordered" evidence="1">
    <location>
        <begin position="29"/>
        <end position="54"/>
    </location>
</feature>
<accession>A0AAV7XI86</accession>
<name>A0AAV7XI86_9NEOP</name>
<evidence type="ECO:0000256" key="1">
    <source>
        <dbReference type="SAM" id="MobiDB-lite"/>
    </source>
</evidence>
<feature type="region of interest" description="Disordered" evidence="1">
    <location>
        <begin position="388"/>
        <end position="427"/>
    </location>
</feature>
<feature type="compositionally biased region" description="Polar residues" evidence="1">
    <location>
        <begin position="152"/>
        <end position="163"/>
    </location>
</feature>
<comment type="caution">
    <text evidence="2">The sequence shown here is derived from an EMBL/GenBank/DDBJ whole genome shotgun (WGS) entry which is preliminary data.</text>
</comment>
<reference evidence="2" key="1">
    <citation type="submission" date="2022-12" db="EMBL/GenBank/DDBJ databases">
        <title>Chromosome-level genome assembly of the bean flower thrips Megalurothrips usitatus.</title>
        <authorList>
            <person name="Ma L."/>
            <person name="Liu Q."/>
            <person name="Li H."/>
            <person name="Cai W."/>
        </authorList>
    </citation>
    <scope>NUCLEOTIDE SEQUENCE</scope>
    <source>
        <strain evidence="2">Cailab_2022a</strain>
    </source>
</reference>
<protein>
    <submittedName>
        <fullName evidence="2">Uncharacterized protein</fullName>
    </submittedName>
</protein>
<evidence type="ECO:0000313" key="2">
    <source>
        <dbReference type="EMBL" id="KAJ1524280.1"/>
    </source>
</evidence>
<dbReference type="Proteomes" id="UP001075354">
    <property type="component" value="Chromosome 9"/>
</dbReference>
<feature type="compositionally biased region" description="Basic and acidic residues" evidence="1">
    <location>
        <begin position="232"/>
        <end position="243"/>
    </location>
</feature>
<feature type="compositionally biased region" description="Low complexity" evidence="1">
    <location>
        <begin position="265"/>
        <end position="284"/>
    </location>
</feature>
<sequence>MNEKRFVRITPAIEGRRVCMCCSVRKGFRTSSSDTAHDALGTSPGPTTRPNPIGSRGFSREGSIATAMEVFADSPPASVREPSVETALEVFADSPPASVRGPSAENALKVSADSLRPGASRLSVTDFALGPRATGAGPATNPIADCLRPRHSGSNGSHLTTKGGSRADLQSVDASADGGLGSRTSRRSAGAALVGSMATPSITSDLSGKTLTELIAVLSDTATTTATAMRDQPSEAEARADVDTTSREALTFLKTGEYEHRRRASTAAGRASIASAGAGDSAAGWPRARQSARTGTRAGGPGPPQGKDCLPVSARAKQATSTTRLGMGDYVRSKTRDKLASAPPPVARAESVPDPKGASSAMPTALDRDEDADVVEIRVQGDRTIAVVRDPAPLHARTEPAARSRSEPRRQRSAALSLKRPSASNPYAARPSVLGLMEHVDKALPQGLRQLLLELQGHCDLGGKSFRIKNANENKQDFCKS</sequence>
<gene>
    <name evidence="2" type="ORF">ONE63_010793</name>
</gene>